<dbReference type="Proteomes" id="UP000521943">
    <property type="component" value="Unassembled WGS sequence"/>
</dbReference>
<keyword evidence="3" id="KW-1185">Reference proteome</keyword>
<evidence type="ECO:0000256" key="1">
    <source>
        <dbReference type="SAM" id="MobiDB-lite"/>
    </source>
</evidence>
<name>A0A8H6HUB1_9AGAR</name>
<organism evidence="2 3">
    <name type="scientific">Ephemerocybe angulata</name>
    <dbReference type="NCBI Taxonomy" id="980116"/>
    <lineage>
        <taxon>Eukaryota</taxon>
        <taxon>Fungi</taxon>
        <taxon>Dikarya</taxon>
        <taxon>Basidiomycota</taxon>
        <taxon>Agaricomycotina</taxon>
        <taxon>Agaricomycetes</taxon>
        <taxon>Agaricomycetidae</taxon>
        <taxon>Agaricales</taxon>
        <taxon>Agaricineae</taxon>
        <taxon>Psathyrellaceae</taxon>
        <taxon>Ephemerocybe</taxon>
    </lineage>
</organism>
<evidence type="ECO:0000313" key="2">
    <source>
        <dbReference type="EMBL" id="KAF6753358.1"/>
    </source>
</evidence>
<sequence length="395" mass="42562">MASGSSSKSSSTKASSAKPAKSNSTKAPSGKKGKEKPATPAELASQNKAAMDQELDDLLKRKPRRKQAVADTPPPTSSPAGTAPASSQSGPMESDKDKRIRELEALLQMAPEDRAAQSKPGMDVVCVRPKGEPGRSGNGVRPGFNLQEAMKVSPLVYDKILRATRAAMDTFGFDPSLTYGNEDVERKSALQGLASIHLLELTTRFPFINKRRYPRLWCIKDLAQCAHANRRGYKRKVASGKIKKVERKSGKKMKGKKSVQDSREETPAPAPSDSDEVPADDQDLMEGMYADENDAVATVAAGGGESGSEGDHSDSEDSEDARITAMDKIKDLLIQFPDMAGMVGDMTSQVTLQAKISSASRKRKSEDPDDSSATSKPKRRARLTIESDDSGDEMN</sequence>
<feature type="compositionally biased region" description="Acidic residues" evidence="1">
    <location>
        <begin position="273"/>
        <end position="294"/>
    </location>
</feature>
<dbReference type="OrthoDB" id="3271097at2759"/>
<feature type="compositionally biased region" description="Basic and acidic residues" evidence="1">
    <location>
        <begin position="309"/>
        <end position="324"/>
    </location>
</feature>
<feature type="compositionally biased region" description="Low complexity" evidence="1">
    <location>
        <begin position="78"/>
        <end position="91"/>
    </location>
</feature>
<dbReference type="EMBL" id="JACGCI010000039">
    <property type="protein sequence ID" value="KAF6753358.1"/>
    <property type="molecule type" value="Genomic_DNA"/>
</dbReference>
<feature type="compositionally biased region" description="Acidic residues" evidence="1">
    <location>
        <begin position="386"/>
        <end position="395"/>
    </location>
</feature>
<feature type="compositionally biased region" description="Basic residues" evidence="1">
    <location>
        <begin position="236"/>
        <end position="257"/>
    </location>
</feature>
<reference evidence="2 3" key="1">
    <citation type="submission" date="2020-07" db="EMBL/GenBank/DDBJ databases">
        <title>Comparative genomics of pyrophilous fungi reveals a link between fire events and developmental genes.</title>
        <authorList>
            <consortium name="DOE Joint Genome Institute"/>
            <person name="Steindorff A.S."/>
            <person name="Carver A."/>
            <person name="Calhoun S."/>
            <person name="Stillman K."/>
            <person name="Liu H."/>
            <person name="Lipzen A."/>
            <person name="Pangilinan J."/>
            <person name="Labutti K."/>
            <person name="Bruns T.D."/>
            <person name="Grigoriev I.V."/>
        </authorList>
    </citation>
    <scope>NUCLEOTIDE SEQUENCE [LARGE SCALE GENOMIC DNA]</scope>
    <source>
        <strain evidence="2 3">CBS 144469</strain>
    </source>
</reference>
<comment type="caution">
    <text evidence="2">The sequence shown here is derived from an EMBL/GenBank/DDBJ whole genome shotgun (WGS) entry which is preliminary data.</text>
</comment>
<feature type="compositionally biased region" description="Low complexity" evidence="1">
    <location>
        <begin position="1"/>
        <end position="28"/>
    </location>
</feature>
<accession>A0A8H6HUB1</accession>
<feature type="region of interest" description="Disordered" evidence="1">
    <location>
        <begin position="354"/>
        <end position="395"/>
    </location>
</feature>
<feature type="region of interest" description="Disordered" evidence="1">
    <location>
        <begin position="1"/>
        <end position="97"/>
    </location>
</feature>
<gene>
    <name evidence="2" type="ORF">DFP72DRAFT_1046534</name>
</gene>
<evidence type="ECO:0000313" key="3">
    <source>
        <dbReference type="Proteomes" id="UP000521943"/>
    </source>
</evidence>
<dbReference type="AlphaFoldDB" id="A0A8H6HUB1"/>
<feature type="region of interest" description="Disordered" evidence="1">
    <location>
        <begin position="236"/>
        <end position="324"/>
    </location>
</feature>
<protein>
    <submittedName>
        <fullName evidence="2">Uncharacterized protein</fullName>
    </submittedName>
</protein>
<proteinExistence type="predicted"/>